<keyword evidence="2" id="KW-1185">Reference proteome</keyword>
<evidence type="ECO:0000313" key="2">
    <source>
        <dbReference type="Proteomes" id="UP000003250"/>
    </source>
</evidence>
<gene>
    <name evidence="1" type="ORF">MAXJ12_26193</name>
</gene>
<evidence type="ECO:0000313" key="1">
    <source>
        <dbReference type="EMBL" id="EHK54218.1"/>
    </source>
</evidence>
<sequence>MAEAEIIVPETCRDRRIVRVAAMQELYMVLEMLNAPDDLLGIVSHWADSMDDEAALRNLRAAFDQDGTILAEVVGQFE</sequence>
<dbReference type="PATRIC" id="fig|1107882.3.peg.5085"/>
<name>H0HYG0_9HYPH</name>
<protein>
    <submittedName>
        <fullName evidence="1">Uncharacterized protein</fullName>
    </submittedName>
</protein>
<dbReference type="EMBL" id="AHAM01000219">
    <property type="protein sequence ID" value="EHK54218.1"/>
    <property type="molecule type" value="Genomic_DNA"/>
</dbReference>
<accession>H0HYG0</accession>
<organism evidence="1 2">
    <name type="scientific">Mesorhizobium alhagi CCNWXJ12-2</name>
    <dbReference type="NCBI Taxonomy" id="1107882"/>
    <lineage>
        <taxon>Bacteria</taxon>
        <taxon>Pseudomonadati</taxon>
        <taxon>Pseudomonadota</taxon>
        <taxon>Alphaproteobacteria</taxon>
        <taxon>Hyphomicrobiales</taxon>
        <taxon>Phyllobacteriaceae</taxon>
        <taxon>Allomesorhizobium</taxon>
    </lineage>
</organism>
<dbReference type="Proteomes" id="UP000003250">
    <property type="component" value="Unassembled WGS sequence"/>
</dbReference>
<dbReference type="AlphaFoldDB" id="H0HYG0"/>
<proteinExistence type="predicted"/>
<reference evidence="1 2" key="1">
    <citation type="journal article" date="2012" name="J. Bacteriol.">
        <title>Draft Genome Sequence of Mesorhizobium alhagi CCNWXJ12-2T, a Novel Salt-Resistant Species Isolated from the Desert of Northwestern China.</title>
        <authorList>
            <person name="Zhou M."/>
            <person name="Chen W."/>
            <person name="Chen H."/>
            <person name="Wei G."/>
        </authorList>
    </citation>
    <scope>NUCLEOTIDE SEQUENCE [LARGE SCALE GENOMIC DNA]</scope>
    <source>
        <strain evidence="1 2">CCNWXJ12-2</strain>
    </source>
</reference>